<dbReference type="InterPro" id="IPR005561">
    <property type="entry name" value="ANTAR"/>
</dbReference>
<dbReference type="SUPFAM" id="SSF55785">
    <property type="entry name" value="PYP-like sensor domain (PAS domain)"/>
    <property type="match status" value="1"/>
</dbReference>
<dbReference type="InterPro" id="IPR013655">
    <property type="entry name" value="PAS_fold_3"/>
</dbReference>
<feature type="domain" description="PAS" evidence="1">
    <location>
        <begin position="36"/>
        <end position="84"/>
    </location>
</feature>
<dbReference type="RefSeq" id="WP_286400798.1">
    <property type="nucleotide sequence ID" value="NZ_JBHSDQ010000006.1"/>
</dbReference>
<keyword evidence="4" id="KW-1185">Reference proteome</keyword>
<accession>A0ABV8WKX3</accession>
<evidence type="ECO:0000259" key="1">
    <source>
        <dbReference type="PROSITE" id="PS50112"/>
    </source>
</evidence>
<dbReference type="EMBL" id="JBHSDQ010000006">
    <property type="protein sequence ID" value="MFC4397417.1"/>
    <property type="molecule type" value="Genomic_DNA"/>
</dbReference>
<dbReference type="SMART" id="SM01012">
    <property type="entry name" value="ANTAR"/>
    <property type="match status" value="1"/>
</dbReference>
<dbReference type="InterPro" id="IPR035965">
    <property type="entry name" value="PAS-like_dom_sf"/>
</dbReference>
<dbReference type="Gene3D" id="3.30.450.20">
    <property type="entry name" value="PAS domain"/>
    <property type="match status" value="1"/>
</dbReference>
<dbReference type="InterPro" id="IPR036388">
    <property type="entry name" value="WH-like_DNA-bd_sf"/>
</dbReference>
<dbReference type="Pfam" id="PF03861">
    <property type="entry name" value="ANTAR"/>
    <property type="match status" value="1"/>
</dbReference>
<dbReference type="PROSITE" id="PS50112">
    <property type="entry name" value="PAS"/>
    <property type="match status" value="1"/>
</dbReference>
<dbReference type="Pfam" id="PF08447">
    <property type="entry name" value="PAS_3"/>
    <property type="match status" value="1"/>
</dbReference>
<comment type="caution">
    <text evidence="3">The sequence shown here is derived from an EMBL/GenBank/DDBJ whole genome shotgun (WGS) entry which is preliminary data.</text>
</comment>
<organism evidence="3 4">
    <name type="scientific">Arthrobacter sedimenti</name>
    <dbReference type="NCBI Taxonomy" id="2694931"/>
    <lineage>
        <taxon>Bacteria</taxon>
        <taxon>Bacillati</taxon>
        <taxon>Actinomycetota</taxon>
        <taxon>Actinomycetes</taxon>
        <taxon>Micrococcales</taxon>
        <taxon>Micrococcaceae</taxon>
        <taxon>Arthrobacter</taxon>
    </lineage>
</organism>
<evidence type="ECO:0000313" key="3">
    <source>
        <dbReference type="EMBL" id="MFC4397417.1"/>
    </source>
</evidence>
<dbReference type="PROSITE" id="PS50921">
    <property type="entry name" value="ANTAR"/>
    <property type="match status" value="1"/>
</dbReference>
<evidence type="ECO:0000259" key="2">
    <source>
        <dbReference type="PROSITE" id="PS50921"/>
    </source>
</evidence>
<gene>
    <name evidence="3" type="ORF">ACFO0G_15045</name>
</gene>
<name>A0ABV8WKX3_9MICC</name>
<protein>
    <submittedName>
        <fullName evidence="3">ANTAR domain-containing protein</fullName>
    </submittedName>
</protein>
<sequence>MISSSKYPGPFQGGIPQNDFLNCPTGLVEYYFADGIFRWSDGLYRMYGYERGEVVPSMEMVLPHIEPEDRPRVQAYWDHVSKHGGPSSIYVSIRDRKDRQHKLLYSADYIMDGTTPIGVWGVVVDLTTSIHTDRHQLATEAVAASAVNRAAIEQAKGILMGRTGVTADEAFGLMSQLSQDTNRKVYAIAHEIIERATTRAGEQADAGEQETRGHPLL</sequence>
<feature type="domain" description="ANTAR" evidence="2">
    <location>
        <begin position="132"/>
        <end position="193"/>
    </location>
</feature>
<dbReference type="Proteomes" id="UP001595778">
    <property type="component" value="Unassembled WGS sequence"/>
</dbReference>
<reference evidence="4" key="1">
    <citation type="journal article" date="2019" name="Int. J. Syst. Evol. Microbiol.">
        <title>The Global Catalogue of Microorganisms (GCM) 10K type strain sequencing project: providing services to taxonomists for standard genome sequencing and annotation.</title>
        <authorList>
            <consortium name="The Broad Institute Genomics Platform"/>
            <consortium name="The Broad Institute Genome Sequencing Center for Infectious Disease"/>
            <person name="Wu L."/>
            <person name="Ma J."/>
        </authorList>
    </citation>
    <scope>NUCLEOTIDE SEQUENCE [LARGE SCALE GENOMIC DNA]</scope>
    <source>
        <strain evidence="4">PJ61</strain>
    </source>
</reference>
<dbReference type="InterPro" id="IPR000014">
    <property type="entry name" value="PAS"/>
</dbReference>
<dbReference type="InterPro" id="IPR011006">
    <property type="entry name" value="CheY-like_superfamily"/>
</dbReference>
<proteinExistence type="predicted"/>
<dbReference type="SUPFAM" id="SSF52172">
    <property type="entry name" value="CheY-like"/>
    <property type="match status" value="1"/>
</dbReference>
<evidence type="ECO:0000313" key="4">
    <source>
        <dbReference type="Proteomes" id="UP001595778"/>
    </source>
</evidence>
<dbReference type="Gene3D" id="1.10.10.10">
    <property type="entry name" value="Winged helix-like DNA-binding domain superfamily/Winged helix DNA-binding domain"/>
    <property type="match status" value="1"/>
</dbReference>